<sequence>MREFEIVLHFLIEAKDEKEAKKEFVQAFGLSIIDNCDQFEIFKGE</sequence>
<gene>
    <name evidence="1" type="ORF">S03H2_44070</name>
</gene>
<protein>
    <submittedName>
        <fullName evidence="1">Uncharacterized protein</fullName>
    </submittedName>
</protein>
<name>X1HZY3_9ZZZZ</name>
<comment type="caution">
    <text evidence="1">The sequence shown here is derived from an EMBL/GenBank/DDBJ whole genome shotgun (WGS) entry which is preliminary data.</text>
</comment>
<organism evidence="1">
    <name type="scientific">marine sediment metagenome</name>
    <dbReference type="NCBI Taxonomy" id="412755"/>
    <lineage>
        <taxon>unclassified sequences</taxon>
        <taxon>metagenomes</taxon>
        <taxon>ecological metagenomes</taxon>
    </lineage>
</organism>
<proteinExistence type="predicted"/>
<reference evidence="1" key="1">
    <citation type="journal article" date="2014" name="Front. Microbiol.">
        <title>High frequency of phylogenetically diverse reductive dehalogenase-homologous genes in deep subseafloor sedimentary metagenomes.</title>
        <authorList>
            <person name="Kawai M."/>
            <person name="Futagami T."/>
            <person name="Toyoda A."/>
            <person name="Takaki Y."/>
            <person name="Nishi S."/>
            <person name="Hori S."/>
            <person name="Arai W."/>
            <person name="Tsubouchi T."/>
            <person name="Morono Y."/>
            <person name="Uchiyama I."/>
            <person name="Ito T."/>
            <person name="Fujiyama A."/>
            <person name="Inagaki F."/>
            <person name="Takami H."/>
        </authorList>
    </citation>
    <scope>NUCLEOTIDE SEQUENCE</scope>
    <source>
        <strain evidence="1">Expedition CK06-06</strain>
    </source>
</reference>
<accession>X1HZY3</accession>
<evidence type="ECO:0000313" key="1">
    <source>
        <dbReference type="EMBL" id="GAH74982.1"/>
    </source>
</evidence>
<dbReference type="AlphaFoldDB" id="X1HZY3"/>
<dbReference type="EMBL" id="BARU01027532">
    <property type="protein sequence ID" value="GAH74982.1"/>
    <property type="molecule type" value="Genomic_DNA"/>
</dbReference>